<accession>A0A4Y2NNX5</accession>
<dbReference type="EMBL" id="BGPR01009529">
    <property type="protein sequence ID" value="GBN40614.1"/>
    <property type="molecule type" value="Genomic_DNA"/>
</dbReference>
<proteinExistence type="predicted"/>
<reference evidence="1 3" key="1">
    <citation type="journal article" date="2019" name="Sci. Rep.">
        <title>Orb-weaving spider Araneus ventricosus genome elucidates the spidroin gene catalogue.</title>
        <authorList>
            <person name="Kono N."/>
            <person name="Nakamura H."/>
            <person name="Ohtoshi R."/>
            <person name="Moran D.A.P."/>
            <person name="Shinohara A."/>
            <person name="Yoshida Y."/>
            <person name="Fujiwara M."/>
            <person name="Mori M."/>
            <person name="Tomita M."/>
            <person name="Arakawa K."/>
        </authorList>
    </citation>
    <scope>NUCLEOTIDE SEQUENCE [LARGE SCALE GENOMIC DNA]</scope>
</reference>
<dbReference type="AlphaFoldDB" id="A0A4Y2NNX5"/>
<organism evidence="1 3">
    <name type="scientific">Araneus ventricosus</name>
    <name type="common">Orbweaver spider</name>
    <name type="synonym">Epeira ventricosa</name>
    <dbReference type="NCBI Taxonomy" id="182803"/>
    <lineage>
        <taxon>Eukaryota</taxon>
        <taxon>Metazoa</taxon>
        <taxon>Ecdysozoa</taxon>
        <taxon>Arthropoda</taxon>
        <taxon>Chelicerata</taxon>
        <taxon>Arachnida</taxon>
        <taxon>Araneae</taxon>
        <taxon>Araneomorphae</taxon>
        <taxon>Entelegynae</taxon>
        <taxon>Araneoidea</taxon>
        <taxon>Araneidae</taxon>
        <taxon>Araneus</taxon>
    </lineage>
</organism>
<evidence type="ECO:0000313" key="2">
    <source>
        <dbReference type="EMBL" id="GBN40633.1"/>
    </source>
</evidence>
<evidence type="ECO:0000313" key="1">
    <source>
        <dbReference type="EMBL" id="GBN40614.1"/>
    </source>
</evidence>
<dbReference type="OrthoDB" id="6593055at2759"/>
<comment type="caution">
    <text evidence="1">The sequence shown here is derived from an EMBL/GenBank/DDBJ whole genome shotgun (WGS) entry which is preliminary data.</text>
</comment>
<evidence type="ECO:0000313" key="3">
    <source>
        <dbReference type="Proteomes" id="UP000499080"/>
    </source>
</evidence>
<sequence>MFTANSKQMFSHRQTILLFATKSWQKWRGTVSRRILNYFGLSCHIFGNSDFVFRNHLVECIRNSSLTNDKGKKKRADRPRKVPSLETEVPAIEVTNRYQSLADTNEKNYPATISLKPPKNYREIPDTENKLFYGYINIKLSSEENSTKIMQFLKDRNEDFMLNEASLVRPLKVVLKGLHEDTDTSITVEDLEEKGYKINRILQMKNFRLKPPVLLPVRSKDNWKVHQHFQ</sequence>
<name>A0A4Y2NNX5_ARAVE</name>
<dbReference type="Proteomes" id="UP000499080">
    <property type="component" value="Unassembled WGS sequence"/>
</dbReference>
<keyword evidence="3" id="KW-1185">Reference proteome</keyword>
<gene>
    <name evidence="1" type="ORF">AVEN_187249_1</name>
    <name evidence="2" type="ORF">AVEN_220300_1</name>
</gene>
<protein>
    <submittedName>
        <fullName evidence="1">Uncharacterized protein</fullName>
    </submittedName>
</protein>
<dbReference type="EMBL" id="BGPR01009531">
    <property type="protein sequence ID" value="GBN40633.1"/>
    <property type="molecule type" value="Genomic_DNA"/>
</dbReference>